<sequence>MSSSPKDTKMDLQMYWHIDYWDVPLNGVAMYKSRPVYFVEVEPEAEELTIDDPEHEPPVAPPTYALHALTDAQYHELETRHEEFGRMVGWYTDHRPDMYGPWVDTEAGREWYDNEAARPLSFDPLRDCPMVATVPSYAFEWFFVPRL</sequence>
<evidence type="ECO:0000313" key="2">
    <source>
        <dbReference type="Proteomes" id="UP000011083"/>
    </source>
</evidence>
<gene>
    <name evidence="1" type="ORF">ACA1_270630</name>
</gene>
<proteinExistence type="predicted"/>
<dbReference type="VEuPathDB" id="AmoebaDB:ACA1_270630"/>
<evidence type="ECO:0000313" key="1">
    <source>
        <dbReference type="EMBL" id="ELR19568.1"/>
    </source>
</evidence>
<dbReference type="RefSeq" id="XP_004341654.1">
    <property type="nucleotide sequence ID" value="XM_004341606.1"/>
</dbReference>
<dbReference type="GeneID" id="14920356"/>
<keyword evidence="2" id="KW-1185">Reference proteome</keyword>
<name>L8H4D8_ACACF</name>
<dbReference type="AlphaFoldDB" id="L8H4D8"/>
<organism evidence="1 2">
    <name type="scientific">Acanthamoeba castellanii (strain ATCC 30010 / Neff)</name>
    <dbReference type="NCBI Taxonomy" id="1257118"/>
    <lineage>
        <taxon>Eukaryota</taxon>
        <taxon>Amoebozoa</taxon>
        <taxon>Discosea</taxon>
        <taxon>Longamoebia</taxon>
        <taxon>Centramoebida</taxon>
        <taxon>Acanthamoebidae</taxon>
        <taxon>Acanthamoeba</taxon>
    </lineage>
</organism>
<dbReference type="Proteomes" id="UP000011083">
    <property type="component" value="Unassembled WGS sequence"/>
</dbReference>
<reference evidence="1 2" key="1">
    <citation type="journal article" date="2013" name="Genome Biol.">
        <title>Genome of Acanthamoeba castellanii highlights extensive lateral gene transfer and early evolution of tyrosine kinase signaling.</title>
        <authorList>
            <person name="Clarke M."/>
            <person name="Lohan A.J."/>
            <person name="Liu B."/>
            <person name="Lagkouvardos I."/>
            <person name="Roy S."/>
            <person name="Zafar N."/>
            <person name="Bertelli C."/>
            <person name="Schilde C."/>
            <person name="Kianianmomeni A."/>
            <person name="Burglin T.R."/>
            <person name="Frech C."/>
            <person name="Turcotte B."/>
            <person name="Kopec K.O."/>
            <person name="Synnott J.M."/>
            <person name="Choo C."/>
            <person name="Paponov I."/>
            <person name="Finkler A."/>
            <person name="Soon Heng Tan C."/>
            <person name="Hutchins A.P."/>
            <person name="Weinmeier T."/>
            <person name="Rattei T."/>
            <person name="Chu J.S."/>
            <person name="Gimenez G."/>
            <person name="Irimia M."/>
            <person name="Rigden D.J."/>
            <person name="Fitzpatrick D.A."/>
            <person name="Lorenzo-Morales J."/>
            <person name="Bateman A."/>
            <person name="Chiu C.H."/>
            <person name="Tang P."/>
            <person name="Hegemann P."/>
            <person name="Fromm H."/>
            <person name="Raoult D."/>
            <person name="Greub G."/>
            <person name="Miranda-Saavedra D."/>
            <person name="Chen N."/>
            <person name="Nash P."/>
            <person name="Ginger M.L."/>
            <person name="Horn M."/>
            <person name="Schaap P."/>
            <person name="Caler L."/>
            <person name="Loftus B."/>
        </authorList>
    </citation>
    <scope>NUCLEOTIDE SEQUENCE [LARGE SCALE GENOMIC DNA]</scope>
    <source>
        <strain evidence="1 2">Neff</strain>
    </source>
</reference>
<accession>L8H4D8</accession>
<dbReference type="KEGG" id="acan:ACA1_270630"/>
<dbReference type="EMBL" id="KB007933">
    <property type="protein sequence ID" value="ELR19568.1"/>
    <property type="molecule type" value="Genomic_DNA"/>
</dbReference>
<protein>
    <submittedName>
        <fullName evidence="1">Uncharacterized protein</fullName>
    </submittedName>
</protein>